<name>A0A397SBM5_9GLOM</name>
<sequence length="266" mass="31037">MNKLKLVLPENVYFLEDKQKYGSMILIRKCYLALIELIEEERLLEEQKAYIFHFTSPKKERSNEAVKSLPGSTMYFMPIWDQEEIFPLWFEMYKDKKDNSINNDGLPKDDSISGKLVHLDACLDFTKISYHFATNELASYLIDEYERKNKRSISNFINNKTVITEKVIPERKNNFYSVPENILEGCYNRPRSKSNISIDSFVYEDDNTLDLYQITVSTNHGIKAQLGKGKKGTYLTPPPELENLMINPINIFCEVLPQHIVEVLKI</sequence>
<dbReference type="AlphaFoldDB" id="A0A397SBM5"/>
<accession>A0A397SBM5</accession>
<keyword evidence="2" id="KW-1185">Reference proteome</keyword>
<comment type="caution">
    <text evidence="1">The sequence shown here is derived from an EMBL/GenBank/DDBJ whole genome shotgun (WGS) entry which is preliminary data.</text>
</comment>
<evidence type="ECO:0000313" key="1">
    <source>
        <dbReference type="EMBL" id="RIA82892.1"/>
    </source>
</evidence>
<protein>
    <submittedName>
        <fullName evidence="1">Uncharacterized protein</fullName>
    </submittedName>
</protein>
<dbReference type="Proteomes" id="UP000265703">
    <property type="component" value="Unassembled WGS sequence"/>
</dbReference>
<proteinExistence type="predicted"/>
<reference evidence="1 2" key="1">
    <citation type="submission" date="2018-06" db="EMBL/GenBank/DDBJ databases">
        <title>Comparative genomics reveals the genomic features of Rhizophagus irregularis, R. cerebriforme, R. diaphanum and Gigaspora rosea, and their symbiotic lifestyle signature.</title>
        <authorList>
            <person name="Morin E."/>
            <person name="San Clemente H."/>
            <person name="Chen E.C.H."/>
            <person name="De La Providencia I."/>
            <person name="Hainaut M."/>
            <person name="Kuo A."/>
            <person name="Kohler A."/>
            <person name="Murat C."/>
            <person name="Tang N."/>
            <person name="Roy S."/>
            <person name="Loubradou J."/>
            <person name="Henrissat B."/>
            <person name="Grigoriev I.V."/>
            <person name="Corradi N."/>
            <person name="Roux C."/>
            <person name="Martin F.M."/>
        </authorList>
    </citation>
    <scope>NUCLEOTIDE SEQUENCE [LARGE SCALE GENOMIC DNA]</scope>
    <source>
        <strain evidence="1 2">DAOM 227022</strain>
    </source>
</reference>
<dbReference type="OrthoDB" id="2448891at2759"/>
<dbReference type="EMBL" id="QKYT01000620">
    <property type="protein sequence ID" value="RIA82892.1"/>
    <property type="molecule type" value="Genomic_DNA"/>
</dbReference>
<evidence type="ECO:0000313" key="2">
    <source>
        <dbReference type="Proteomes" id="UP000265703"/>
    </source>
</evidence>
<gene>
    <name evidence="1" type="ORF">C1645_834662</name>
</gene>
<organism evidence="1 2">
    <name type="scientific">Glomus cerebriforme</name>
    <dbReference type="NCBI Taxonomy" id="658196"/>
    <lineage>
        <taxon>Eukaryota</taxon>
        <taxon>Fungi</taxon>
        <taxon>Fungi incertae sedis</taxon>
        <taxon>Mucoromycota</taxon>
        <taxon>Glomeromycotina</taxon>
        <taxon>Glomeromycetes</taxon>
        <taxon>Glomerales</taxon>
        <taxon>Glomeraceae</taxon>
        <taxon>Glomus</taxon>
    </lineage>
</organism>